<accession>A0A4P9A2A6</accession>
<evidence type="ECO:0000256" key="1">
    <source>
        <dbReference type="ARBA" id="ARBA00005898"/>
    </source>
</evidence>
<dbReference type="Proteomes" id="UP000310639">
    <property type="component" value="Chromosome"/>
</dbReference>
<dbReference type="NCBIfam" id="TIGR01085">
    <property type="entry name" value="murE"/>
    <property type="match status" value="1"/>
</dbReference>
<keyword evidence="6" id="KW-1185">Reference proteome</keyword>
<dbReference type="InterPro" id="IPR013221">
    <property type="entry name" value="Mur_ligase_cen"/>
</dbReference>
<dbReference type="GO" id="GO:0009252">
    <property type="term" value="P:peptidoglycan biosynthetic process"/>
    <property type="evidence" value="ECO:0007669"/>
    <property type="project" value="UniProtKB-UniPathway"/>
</dbReference>
<dbReference type="GO" id="GO:0071555">
    <property type="term" value="P:cell wall organization"/>
    <property type="evidence" value="ECO:0007669"/>
    <property type="project" value="UniProtKB-KW"/>
</dbReference>
<dbReference type="SUPFAM" id="SSF53623">
    <property type="entry name" value="MurD-like peptide ligases, catalytic domain"/>
    <property type="match status" value="1"/>
</dbReference>
<dbReference type="Pfam" id="PF02875">
    <property type="entry name" value="Mur_ligase_C"/>
    <property type="match status" value="1"/>
</dbReference>
<keyword evidence="2" id="KW-0131">Cell cycle</keyword>
<dbReference type="InterPro" id="IPR036565">
    <property type="entry name" value="Mur-like_cat_sf"/>
</dbReference>
<keyword evidence="2" id="KW-0961">Cell wall biogenesis/degradation</keyword>
<evidence type="ECO:0000259" key="3">
    <source>
        <dbReference type="Pfam" id="PF02875"/>
    </source>
</evidence>
<dbReference type="GO" id="GO:0005524">
    <property type="term" value="F:ATP binding"/>
    <property type="evidence" value="ECO:0007669"/>
    <property type="project" value="InterPro"/>
</dbReference>
<dbReference type="GO" id="GO:0005737">
    <property type="term" value="C:cytoplasm"/>
    <property type="evidence" value="ECO:0007669"/>
    <property type="project" value="UniProtKB-SubCell"/>
</dbReference>
<dbReference type="Gene3D" id="3.40.1190.10">
    <property type="entry name" value="Mur-like, catalytic domain"/>
    <property type="match status" value="1"/>
</dbReference>
<dbReference type="OrthoDB" id="9800958at2"/>
<dbReference type="CDD" id="cd01983">
    <property type="entry name" value="SIMIBI"/>
    <property type="match status" value="1"/>
</dbReference>
<dbReference type="GO" id="GO:0051301">
    <property type="term" value="P:cell division"/>
    <property type="evidence" value="ECO:0007669"/>
    <property type="project" value="UniProtKB-KW"/>
</dbReference>
<organism evidence="5 6">
    <name type="scientific">Candidatus Nanosynbacter featherlites</name>
    <dbReference type="NCBI Taxonomy" id="2572088"/>
    <lineage>
        <taxon>Bacteria</taxon>
        <taxon>Candidatus Saccharimonadota</taxon>
        <taxon>Candidatus Saccharimonadia</taxon>
        <taxon>Candidatus Nanosynbacterales</taxon>
        <taxon>Candidatus Nanosynbacteraceae</taxon>
        <taxon>Candidatus Nanosynbacter</taxon>
    </lineage>
</organism>
<feature type="domain" description="Mur ligase central" evidence="4">
    <location>
        <begin position="49"/>
        <end position="250"/>
    </location>
</feature>
<dbReference type="EMBL" id="CP040004">
    <property type="protein sequence ID" value="QCT41898.1"/>
    <property type="molecule type" value="Genomic_DNA"/>
</dbReference>
<evidence type="ECO:0000259" key="4">
    <source>
        <dbReference type="Pfam" id="PF08245"/>
    </source>
</evidence>
<dbReference type="NCBIfam" id="NF001126">
    <property type="entry name" value="PRK00139.1-4"/>
    <property type="match status" value="1"/>
</dbReference>
<dbReference type="Gene3D" id="3.90.190.20">
    <property type="entry name" value="Mur ligase, C-terminal domain"/>
    <property type="match status" value="1"/>
</dbReference>
<dbReference type="EC" id="6.3.2.13" evidence="5"/>
<dbReference type="Pfam" id="PF08245">
    <property type="entry name" value="Mur_ligase_M"/>
    <property type="match status" value="1"/>
</dbReference>
<keyword evidence="5" id="KW-0436">Ligase</keyword>
<dbReference type="InterPro" id="IPR004101">
    <property type="entry name" value="Mur_ligase_C"/>
</dbReference>
<keyword evidence="2" id="KW-0573">Peptidoglycan synthesis</keyword>
<keyword evidence="2" id="KW-0133">Cell shape</keyword>
<comment type="subcellular location">
    <subcellularLocation>
        <location evidence="2">Cytoplasm</location>
    </subcellularLocation>
</comment>
<dbReference type="InterPro" id="IPR005761">
    <property type="entry name" value="UDP-N-AcMur-Glu-dNH2Pim_ligase"/>
</dbReference>
<dbReference type="InterPro" id="IPR036615">
    <property type="entry name" value="Mur_ligase_C_dom_sf"/>
</dbReference>
<dbReference type="SUPFAM" id="SSF53244">
    <property type="entry name" value="MurD-like peptide ligases, peptide-binding domain"/>
    <property type="match status" value="1"/>
</dbReference>
<dbReference type="GO" id="GO:0008360">
    <property type="term" value="P:regulation of cell shape"/>
    <property type="evidence" value="ECO:0007669"/>
    <property type="project" value="UniProtKB-KW"/>
</dbReference>
<comment type="similarity">
    <text evidence="1">Belongs to the MurCDEF family. MurE subfamily.</text>
</comment>
<dbReference type="UniPathway" id="UPA00219"/>
<keyword evidence="2" id="KW-0132">Cell division</keyword>
<proteinExistence type="inferred from homology"/>
<dbReference type="GO" id="GO:0008765">
    <property type="term" value="F:UDP-N-acetylmuramoylalanyl-D-glutamate-2,6-diaminopimelate ligase activity"/>
    <property type="evidence" value="ECO:0007669"/>
    <property type="project" value="UniProtKB-EC"/>
</dbReference>
<gene>
    <name evidence="5" type="ORF">FBF37_00155</name>
</gene>
<dbReference type="PANTHER" id="PTHR23135:SF4">
    <property type="entry name" value="UDP-N-ACETYLMURAMOYL-L-ALANYL-D-GLUTAMATE--2,6-DIAMINOPIMELATE LIGASE MURE HOMOLOG, CHLOROPLASTIC"/>
    <property type="match status" value="1"/>
</dbReference>
<feature type="domain" description="Mur ligase C-terminal" evidence="3">
    <location>
        <begin position="273"/>
        <end position="401"/>
    </location>
</feature>
<comment type="pathway">
    <text evidence="2">Cell wall biogenesis; peptidoglycan biosynthesis.</text>
</comment>
<evidence type="ECO:0000313" key="6">
    <source>
        <dbReference type="Proteomes" id="UP000310639"/>
    </source>
</evidence>
<reference evidence="5 6" key="1">
    <citation type="submission" date="2019-04" db="EMBL/GenBank/DDBJ databases">
        <title>Saccharibacteria TM7 genomes.</title>
        <authorList>
            <person name="Bor B."/>
            <person name="He X."/>
            <person name="Chen T."/>
            <person name="Dewhirst F.E."/>
        </authorList>
    </citation>
    <scope>NUCLEOTIDE SEQUENCE [LARGE SCALE GENOMIC DNA]</scope>
    <source>
        <strain evidence="5 6">BB001</strain>
    </source>
</reference>
<dbReference type="RefSeq" id="WP_138078320.1">
    <property type="nucleotide sequence ID" value="NZ_CP040004.1"/>
</dbReference>
<dbReference type="PANTHER" id="PTHR23135">
    <property type="entry name" value="MUR LIGASE FAMILY MEMBER"/>
    <property type="match status" value="1"/>
</dbReference>
<dbReference type="AlphaFoldDB" id="A0A4P9A2A6"/>
<evidence type="ECO:0000313" key="5">
    <source>
        <dbReference type="EMBL" id="QCT41898.1"/>
    </source>
</evidence>
<evidence type="ECO:0000256" key="2">
    <source>
        <dbReference type="RuleBase" id="RU004135"/>
    </source>
</evidence>
<dbReference type="KEGG" id="nft:FBF37_00155"/>
<sequence length="432" mass="48277">MKQILVKAARSILPASALHGVENGYRRVRVRLLSARYGNPSKNLRVIAVTGTNGKTTTACYINEILKEAKFKTAMFTTALIEVAGKAQVNDLNATVASTGRMQQFFRDAKKADVDYVVLEITSHALDQHKLDGVPIEAAVMTNLTQDHLDYHKTMENYAAAKSKLFALEPRYIILNRDDEWYDYFDQFVAGEQKMTYGKHPEAEAQIQRVKLYRKGTEADVVLDHQTHLELATALPGEFNVHNMTAAVTLAYLLGVKLQDIQEGVANVEAVPGRFERAVEGLGYDVIVDYAHTPDALDKLLTAARKIAKGRVILVFGACGDRDKSKRPTMGEIAAKNADRIFLTDEESYNEDPDQIRRMVYEGIERSHGDAKTTEIPDRRQAIERALGSAQKGDMVLITGMGHEKYRIVNGQRLPWNDSQVVREILGQEKAE</sequence>
<name>A0A4P9A2A6_9BACT</name>
<protein>
    <submittedName>
        <fullName evidence="5">UDP-N-acetylmuramoyl-L-alanyl-D-glutamate--2, 6-diaminopimelate ligase</fullName>
        <ecNumber evidence="5">6.3.2.13</ecNumber>
    </submittedName>
</protein>